<proteinExistence type="predicted"/>
<dbReference type="GO" id="GO:0030170">
    <property type="term" value="F:pyridoxal phosphate binding"/>
    <property type="evidence" value="ECO:0007669"/>
    <property type="project" value="InterPro"/>
</dbReference>
<dbReference type="PANTHER" id="PTHR36930:SF1">
    <property type="entry name" value="MOSC DOMAIN-CONTAINING PROTEIN"/>
    <property type="match status" value="1"/>
</dbReference>
<protein>
    <submittedName>
        <fullName evidence="2">MOSC domain-containing protein</fullName>
    </submittedName>
</protein>
<dbReference type="InterPro" id="IPR011037">
    <property type="entry name" value="Pyrv_Knase-like_insert_dom_sf"/>
</dbReference>
<feature type="domain" description="MOSC" evidence="1">
    <location>
        <begin position="29"/>
        <end position="156"/>
    </location>
</feature>
<dbReference type="AlphaFoldDB" id="A0A364Y9D2"/>
<dbReference type="Gene3D" id="2.40.33.20">
    <property type="entry name" value="PK beta-barrel domain-like"/>
    <property type="match status" value="1"/>
</dbReference>
<keyword evidence="3" id="KW-1185">Reference proteome</keyword>
<evidence type="ECO:0000259" key="1">
    <source>
        <dbReference type="PROSITE" id="PS51340"/>
    </source>
</evidence>
<comment type="caution">
    <text evidence="2">The sequence shown here is derived from an EMBL/GenBank/DDBJ whole genome shotgun (WGS) entry which is preliminary data.</text>
</comment>
<dbReference type="InterPro" id="IPR005302">
    <property type="entry name" value="MoCF_Sase_C"/>
</dbReference>
<sequence>MIMKELFAQFKQNGVVQWLGVRRKRKEPMSIIDQVHFMEDVGIDGDRYKSNGVRQVTIIQREHLDAVASFLSIESLDPSLVRRNVVVEGINLLALKGKRFTMGEAILEYTGECHPCSRMEEALGVGGYNAMRGHGGITARIIKSGRVKIGDGVSVTGD</sequence>
<dbReference type="PANTHER" id="PTHR36930">
    <property type="entry name" value="METAL-SULFUR CLUSTER BIOSYNTHESIS PROTEINS YUAD-RELATED"/>
    <property type="match status" value="1"/>
</dbReference>
<dbReference type="EMBL" id="QMFY01000001">
    <property type="protein sequence ID" value="RAW03540.1"/>
    <property type="molecule type" value="Genomic_DNA"/>
</dbReference>
<dbReference type="InterPro" id="IPR052716">
    <property type="entry name" value="MOSC_domain"/>
</dbReference>
<reference evidence="2 3" key="1">
    <citation type="submission" date="2018-06" db="EMBL/GenBank/DDBJ databases">
        <title>Chryseolinea flavus sp. nov., a member of the phylum Bacteroidetes isolated from soil.</title>
        <authorList>
            <person name="Li Y."/>
            <person name="Wang J."/>
        </authorList>
    </citation>
    <scope>NUCLEOTIDE SEQUENCE [LARGE SCALE GENOMIC DNA]</scope>
    <source>
        <strain evidence="2 3">SDU1-6</strain>
    </source>
</reference>
<evidence type="ECO:0000313" key="2">
    <source>
        <dbReference type="EMBL" id="RAW03540.1"/>
    </source>
</evidence>
<dbReference type="GO" id="GO:0003824">
    <property type="term" value="F:catalytic activity"/>
    <property type="evidence" value="ECO:0007669"/>
    <property type="project" value="InterPro"/>
</dbReference>
<organism evidence="2 3">
    <name type="scientific">Pseudochryseolinea flava</name>
    <dbReference type="NCBI Taxonomy" id="2059302"/>
    <lineage>
        <taxon>Bacteria</taxon>
        <taxon>Pseudomonadati</taxon>
        <taxon>Bacteroidota</taxon>
        <taxon>Cytophagia</taxon>
        <taxon>Cytophagales</taxon>
        <taxon>Fulvivirgaceae</taxon>
        <taxon>Pseudochryseolinea</taxon>
    </lineage>
</organism>
<dbReference type="Proteomes" id="UP000251889">
    <property type="component" value="Unassembled WGS sequence"/>
</dbReference>
<dbReference type="SUPFAM" id="SSF50800">
    <property type="entry name" value="PK beta-barrel domain-like"/>
    <property type="match status" value="1"/>
</dbReference>
<dbReference type="Pfam" id="PF03473">
    <property type="entry name" value="MOSC"/>
    <property type="match status" value="1"/>
</dbReference>
<dbReference type="OrthoDB" id="1550913at2"/>
<evidence type="ECO:0000313" key="3">
    <source>
        <dbReference type="Proteomes" id="UP000251889"/>
    </source>
</evidence>
<dbReference type="PROSITE" id="PS51340">
    <property type="entry name" value="MOSC"/>
    <property type="match status" value="1"/>
</dbReference>
<dbReference type="GO" id="GO:0030151">
    <property type="term" value="F:molybdenum ion binding"/>
    <property type="evidence" value="ECO:0007669"/>
    <property type="project" value="InterPro"/>
</dbReference>
<gene>
    <name evidence="2" type="ORF">DQQ10_03450</name>
</gene>
<accession>A0A364Y9D2</accession>
<name>A0A364Y9D2_9BACT</name>